<dbReference type="Proteomes" id="UP000053424">
    <property type="component" value="Unassembled WGS sequence"/>
</dbReference>
<evidence type="ECO:0000313" key="2">
    <source>
        <dbReference type="Proteomes" id="UP000053424"/>
    </source>
</evidence>
<reference evidence="1 2" key="1">
    <citation type="submission" date="2014-04" db="EMBL/GenBank/DDBJ databases">
        <authorList>
            <consortium name="DOE Joint Genome Institute"/>
            <person name="Kuo A."/>
            <person name="Gay G."/>
            <person name="Dore J."/>
            <person name="Kohler A."/>
            <person name="Nagy L.G."/>
            <person name="Floudas D."/>
            <person name="Copeland A."/>
            <person name="Barry K.W."/>
            <person name="Cichocki N."/>
            <person name="Veneault-Fourrey C."/>
            <person name="LaButti K."/>
            <person name="Lindquist E.A."/>
            <person name="Lipzen A."/>
            <person name="Lundell T."/>
            <person name="Morin E."/>
            <person name="Murat C."/>
            <person name="Sun H."/>
            <person name="Tunlid A."/>
            <person name="Henrissat B."/>
            <person name="Grigoriev I.V."/>
            <person name="Hibbett D.S."/>
            <person name="Martin F."/>
            <person name="Nordberg H.P."/>
            <person name="Cantor M.N."/>
            <person name="Hua S.X."/>
        </authorList>
    </citation>
    <scope>NUCLEOTIDE SEQUENCE [LARGE SCALE GENOMIC DNA]</scope>
    <source>
        <strain evidence="2">h7</strain>
    </source>
</reference>
<gene>
    <name evidence="1" type="ORF">M413DRAFT_127851</name>
</gene>
<reference evidence="2" key="2">
    <citation type="submission" date="2015-01" db="EMBL/GenBank/DDBJ databases">
        <title>Evolutionary Origins and Diversification of the Mycorrhizal Mutualists.</title>
        <authorList>
            <consortium name="DOE Joint Genome Institute"/>
            <consortium name="Mycorrhizal Genomics Consortium"/>
            <person name="Kohler A."/>
            <person name="Kuo A."/>
            <person name="Nagy L.G."/>
            <person name="Floudas D."/>
            <person name="Copeland A."/>
            <person name="Barry K.W."/>
            <person name="Cichocki N."/>
            <person name="Veneault-Fourrey C."/>
            <person name="LaButti K."/>
            <person name="Lindquist E.A."/>
            <person name="Lipzen A."/>
            <person name="Lundell T."/>
            <person name="Morin E."/>
            <person name="Murat C."/>
            <person name="Riley R."/>
            <person name="Ohm R."/>
            <person name="Sun H."/>
            <person name="Tunlid A."/>
            <person name="Henrissat B."/>
            <person name="Grigoriev I.V."/>
            <person name="Hibbett D.S."/>
            <person name="Martin F."/>
        </authorList>
    </citation>
    <scope>NUCLEOTIDE SEQUENCE [LARGE SCALE GENOMIC DNA]</scope>
    <source>
        <strain evidence="2">h7</strain>
    </source>
</reference>
<protein>
    <submittedName>
        <fullName evidence="1">Uncharacterized protein</fullName>
    </submittedName>
</protein>
<dbReference type="EMBL" id="KN831778">
    <property type="protein sequence ID" value="KIM42142.1"/>
    <property type="molecule type" value="Genomic_DNA"/>
</dbReference>
<dbReference type="AlphaFoldDB" id="A0A0C2YMD3"/>
<dbReference type="HOGENOM" id="CLU_1267022_0_0_1"/>
<organism evidence="1 2">
    <name type="scientific">Hebeloma cylindrosporum</name>
    <dbReference type="NCBI Taxonomy" id="76867"/>
    <lineage>
        <taxon>Eukaryota</taxon>
        <taxon>Fungi</taxon>
        <taxon>Dikarya</taxon>
        <taxon>Basidiomycota</taxon>
        <taxon>Agaricomycotina</taxon>
        <taxon>Agaricomycetes</taxon>
        <taxon>Agaricomycetidae</taxon>
        <taxon>Agaricales</taxon>
        <taxon>Agaricineae</taxon>
        <taxon>Hymenogastraceae</taxon>
        <taxon>Hebeloma</taxon>
    </lineage>
</organism>
<sequence length="218" mass="24430">MATLGEFPFVVHTLPCGAGVHMKASIIYTYELPTGVSILPGFKLLALCRSYMAVYSIQRLESIPETENNEPAILVPDMKIRIESHWLNPPEAFISQPYVDDTKTRVAVTLKQGIYGLIVPTNGDPPRVTMISNDRFPGIVTCLGINRFFSQNSMTVWTASYTWPDDEAVGLDGNLRRTLPLQEKKRVYGQPCRYPVMDEETGRAVNGVKGGFVIFDWR</sequence>
<proteinExistence type="predicted"/>
<keyword evidence="2" id="KW-1185">Reference proteome</keyword>
<accession>A0A0C2YMD3</accession>
<evidence type="ECO:0000313" key="1">
    <source>
        <dbReference type="EMBL" id="KIM42142.1"/>
    </source>
</evidence>
<name>A0A0C2YMD3_HEBCY</name>
<dbReference type="OrthoDB" id="3068749at2759"/>